<evidence type="ECO:0000256" key="1">
    <source>
        <dbReference type="SAM" id="MobiDB-lite"/>
    </source>
</evidence>
<feature type="non-terminal residue" evidence="2">
    <location>
        <position position="1"/>
    </location>
</feature>
<organism evidence="2 3">
    <name type="scientific">Candidula unifasciata</name>
    <dbReference type="NCBI Taxonomy" id="100452"/>
    <lineage>
        <taxon>Eukaryota</taxon>
        <taxon>Metazoa</taxon>
        <taxon>Spiralia</taxon>
        <taxon>Lophotrochozoa</taxon>
        <taxon>Mollusca</taxon>
        <taxon>Gastropoda</taxon>
        <taxon>Heterobranchia</taxon>
        <taxon>Euthyneura</taxon>
        <taxon>Panpulmonata</taxon>
        <taxon>Eupulmonata</taxon>
        <taxon>Stylommatophora</taxon>
        <taxon>Helicina</taxon>
        <taxon>Helicoidea</taxon>
        <taxon>Geomitridae</taxon>
        <taxon>Candidula</taxon>
    </lineage>
</organism>
<comment type="caution">
    <text evidence="2">The sequence shown here is derived from an EMBL/GenBank/DDBJ whole genome shotgun (WGS) entry which is preliminary data.</text>
</comment>
<dbReference type="AlphaFoldDB" id="A0A8S3ZKL1"/>
<feature type="region of interest" description="Disordered" evidence="1">
    <location>
        <begin position="1"/>
        <end position="104"/>
    </location>
</feature>
<dbReference type="EMBL" id="CAJHNH020003001">
    <property type="protein sequence ID" value="CAG5128265.1"/>
    <property type="molecule type" value="Genomic_DNA"/>
</dbReference>
<feature type="compositionally biased region" description="Low complexity" evidence="1">
    <location>
        <begin position="9"/>
        <end position="25"/>
    </location>
</feature>
<feature type="compositionally biased region" description="Low complexity" evidence="1">
    <location>
        <begin position="73"/>
        <end position="85"/>
    </location>
</feature>
<evidence type="ECO:0000313" key="3">
    <source>
        <dbReference type="Proteomes" id="UP000678393"/>
    </source>
</evidence>
<sequence>MYSAGLENQQDSSSPSQQKDFPSKSGHLSEIIFTPEASKKDENTDLMEGMPASFKSPLAGVNAGAKVHEKPSDSSNSDNSKKNSNVSPESYGQFRHQQWQHTDGDIRHQLLVQRMLSNHDGTDHPEPRTSSPLRKVRICTVAPGMQTVTVSPSSGTL</sequence>
<gene>
    <name evidence="2" type="ORF">CUNI_LOCUS13823</name>
</gene>
<keyword evidence="3" id="KW-1185">Reference proteome</keyword>
<accession>A0A8S3ZKL1</accession>
<reference evidence="2" key="1">
    <citation type="submission" date="2021-04" db="EMBL/GenBank/DDBJ databases">
        <authorList>
            <consortium name="Molecular Ecology Group"/>
        </authorList>
    </citation>
    <scope>NUCLEOTIDE SEQUENCE</scope>
</reference>
<feature type="region of interest" description="Disordered" evidence="1">
    <location>
        <begin position="116"/>
        <end position="135"/>
    </location>
</feature>
<dbReference type="Proteomes" id="UP000678393">
    <property type="component" value="Unassembled WGS sequence"/>
</dbReference>
<protein>
    <submittedName>
        <fullName evidence="2">Uncharacterized protein</fullName>
    </submittedName>
</protein>
<proteinExistence type="predicted"/>
<feature type="compositionally biased region" description="Polar residues" evidence="1">
    <location>
        <begin position="86"/>
        <end position="101"/>
    </location>
</feature>
<name>A0A8S3ZKL1_9EUPU</name>
<evidence type="ECO:0000313" key="2">
    <source>
        <dbReference type="EMBL" id="CAG5128265.1"/>
    </source>
</evidence>